<organism evidence="7 8">
    <name type="scientific">Candidatus Methylopumilus rimovensis</name>
    <dbReference type="NCBI Taxonomy" id="2588535"/>
    <lineage>
        <taxon>Bacteria</taxon>
        <taxon>Pseudomonadati</taxon>
        <taxon>Pseudomonadota</taxon>
        <taxon>Betaproteobacteria</taxon>
        <taxon>Nitrosomonadales</taxon>
        <taxon>Methylophilaceae</taxon>
        <taxon>Candidatus Methylopumilus</taxon>
    </lineage>
</organism>
<dbReference type="EMBL" id="CP040986">
    <property type="protein sequence ID" value="QDD13670.1"/>
    <property type="molecule type" value="Genomic_DNA"/>
</dbReference>
<evidence type="ECO:0000256" key="4">
    <source>
        <dbReference type="ARBA" id="ARBA00022723"/>
    </source>
</evidence>
<accession>A0AAE6FT30</accession>
<dbReference type="InterPro" id="IPR033749">
    <property type="entry name" value="Polyprenyl_synt_CS"/>
</dbReference>
<keyword evidence="3 6" id="KW-0808">Transferase</keyword>
<dbReference type="GO" id="GO:0008299">
    <property type="term" value="P:isoprenoid biosynthetic process"/>
    <property type="evidence" value="ECO:0007669"/>
    <property type="project" value="InterPro"/>
</dbReference>
<proteinExistence type="inferred from homology"/>
<evidence type="ECO:0000256" key="3">
    <source>
        <dbReference type="ARBA" id="ARBA00022679"/>
    </source>
</evidence>
<dbReference type="GO" id="GO:0046872">
    <property type="term" value="F:metal ion binding"/>
    <property type="evidence" value="ECO:0007669"/>
    <property type="project" value="UniProtKB-KW"/>
</dbReference>
<keyword evidence="8" id="KW-1185">Reference proteome</keyword>
<keyword evidence="5" id="KW-0460">Magnesium</keyword>
<evidence type="ECO:0000313" key="8">
    <source>
        <dbReference type="Proteomes" id="UP000312102"/>
    </source>
</evidence>
<dbReference type="PROSITE" id="PS00723">
    <property type="entry name" value="POLYPRENYL_SYNTHASE_1"/>
    <property type="match status" value="1"/>
</dbReference>
<reference evidence="7 8" key="1">
    <citation type="journal article" date="2019" name="ISME J.">
        <title>Evolution in action: habitat transition from sediment to the pelagial leads to genome streamlining in Methylophilaceae.</title>
        <authorList>
            <person name="Salcher M."/>
            <person name="Schaefle D."/>
            <person name="Kaspar M."/>
            <person name="Neuenschwander S.M."/>
            <person name="Ghai R."/>
        </authorList>
    </citation>
    <scope>NUCLEOTIDE SEQUENCE [LARGE SCALE GENOMIC DNA]</scope>
    <source>
        <strain evidence="7 8">MMS-RI-1</strain>
    </source>
</reference>
<evidence type="ECO:0000313" key="7">
    <source>
        <dbReference type="EMBL" id="QDD13670.1"/>
    </source>
</evidence>
<evidence type="ECO:0000256" key="2">
    <source>
        <dbReference type="ARBA" id="ARBA00006706"/>
    </source>
</evidence>
<dbReference type="PANTHER" id="PTHR12001:SF85">
    <property type="entry name" value="SHORT CHAIN ISOPRENYL DIPHOSPHATE SYNTHASE"/>
    <property type="match status" value="1"/>
</dbReference>
<evidence type="ECO:0000256" key="6">
    <source>
        <dbReference type="RuleBase" id="RU004466"/>
    </source>
</evidence>
<dbReference type="InterPro" id="IPR000092">
    <property type="entry name" value="Polyprenyl_synt"/>
</dbReference>
<protein>
    <submittedName>
        <fullName evidence="7">Polyprenyl synthetase family protein</fullName>
    </submittedName>
</protein>
<dbReference type="SUPFAM" id="SSF48576">
    <property type="entry name" value="Terpenoid synthases"/>
    <property type="match status" value="1"/>
</dbReference>
<comment type="cofactor">
    <cofactor evidence="1">
        <name>Mg(2+)</name>
        <dbReference type="ChEBI" id="CHEBI:18420"/>
    </cofactor>
</comment>
<dbReference type="AlphaFoldDB" id="A0AAE6FT30"/>
<dbReference type="GO" id="GO:0004659">
    <property type="term" value="F:prenyltransferase activity"/>
    <property type="evidence" value="ECO:0007669"/>
    <property type="project" value="InterPro"/>
</dbReference>
<sequence length="315" mass="35793">MMYTDESDSISIVKKHLAMSFDVDEKNLSQWLNWHGRSEGKLIRSHLALSSGEALGISKHTAIIWSVVCELIHSASLLHDDICDSDEIRRGKVSVWKNFGIPAAICTGDYLIAESFRKITEIEQGWHQNILLSLLSGTVKEIVFGQSGDVNTNFLSLSWEEYIKLATAKTSPLICLPIMGMFKCGELEEPYYMHLRKLTDEMGLAYQIVNDLENILISQHNEIPTDIKFERVNALIVLLKEKSSEKEINFLKKNKSELKQYLLSSNIADDLIFKIENILHGIKNSLHLMPVVIRPIISSLSEEIEKRSHQFSHAN</sequence>
<dbReference type="SFLD" id="SFLDS00005">
    <property type="entry name" value="Isoprenoid_Synthase_Type_I"/>
    <property type="match status" value="1"/>
</dbReference>
<dbReference type="InterPro" id="IPR008949">
    <property type="entry name" value="Isoprenoid_synthase_dom_sf"/>
</dbReference>
<evidence type="ECO:0000256" key="1">
    <source>
        <dbReference type="ARBA" id="ARBA00001946"/>
    </source>
</evidence>
<dbReference type="Proteomes" id="UP000312102">
    <property type="component" value="Chromosome"/>
</dbReference>
<evidence type="ECO:0000256" key="5">
    <source>
        <dbReference type="ARBA" id="ARBA00022842"/>
    </source>
</evidence>
<keyword evidence="4" id="KW-0479">Metal-binding</keyword>
<gene>
    <name evidence="7" type="ORF">FIT61_04340</name>
</gene>
<dbReference type="PANTHER" id="PTHR12001">
    <property type="entry name" value="GERANYLGERANYL PYROPHOSPHATE SYNTHASE"/>
    <property type="match status" value="1"/>
</dbReference>
<dbReference type="KEGG" id="mrk:FIT61_04340"/>
<name>A0AAE6FT30_9PROT</name>
<dbReference type="Pfam" id="PF00348">
    <property type="entry name" value="polyprenyl_synt"/>
    <property type="match status" value="1"/>
</dbReference>
<dbReference type="Gene3D" id="1.10.600.10">
    <property type="entry name" value="Farnesyl Diphosphate Synthase"/>
    <property type="match status" value="1"/>
</dbReference>
<comment type="similarity">
    <text evidence="2 6">Belongs to the FPP/GGPP synthase family.</text>
</comment>